<comment type="caution">
    <text evidence="4">The sequence shown here is derived from an EMBL/GenBank/DDBJ whole genome shotgun (WGS) entry which is preliminary data.</text>
</comment>
<dbReference type="Proteomes" id="UP000654401">
    <property type="component" value="Unassembled WGS sequence"/>
</dbReference>
<name>A0A8J6TNS1_9GAMM</name>
<reference evidence="4 5" key="1">
    <citation type="submission" date="2020-08" db="EMBL/GenBank/DDBJ databases">
        <title>Bridging the membrane lipid divide: bacteria of the FCB group superphylum have the potential to synthesize archaeal ether lipids.</title>
        <authorList>
            <person name="Villanueva L."/>
            <person name="Von Meijenfeldt F.A.B."/>
            <person name="Westbye A.B."/>
            <person name="Yadav S."/>
            <person name="Hopmans E.C."/>
            <person name="Dutilh B.E."/>
            <person name="Sinninghe Damste J.S."/>
        </authorList>
    </citation>
    <scope>NUCLEOTIDE SEQUENCE [LARGE SCALE GENOMIC DNA]</scope>
    <source>
        <strain evidence="4">NIOZ-UU100</strain>
    </source>
</reference>
<feature type="chain" id="PRO_5035302366" evidence="3">
    <location>
        <begin position="28"/>
        <end position="197"/>
    </location>
</feature>
<dbReference type="SUPFAM" id="SSF48452">
    <property type="entry name" value="TPR-like"/>
    <property type="match status" value="1"/>
</dbReference>
<gene>
    <name evidence="4" type="ORF">H8D24_07090</name>
</gene>
<evidence type="ECO:0000256" key="2">
    <source>
        <dbReference type="SAM" id="MobiDB-lite"/>
    </source>
</evidence>
<evidence type="ECO:0000313" key="4">
    <source>
        <dbReference type="EMBL" id="MBC8520154.1"/>
    </source>
</evidence>
<dbReference type="InterPro" id="IPR019734">
    <property type="entry name" value="TPR_rpt"/>
</dbReference>
<dbReference type="InterPro" id="IPR011990">
    <property type="entry name" value="TPR-like_helical_dom_sf"/>
</dbReference>
<evidence type="ECO:0000313" key="5">
    <source>
        <dbReference type="Proteomes" id="UP000654401"/>
    </source>
</evidence>
<dbReference type="AlphaFoldDB" id="A0A8J6TNS1"/>
<accession>A0A8J6TNS1</accession>
<feature type="repeat" description="TPR" evidence="1">
    <location>
        <begin position="78"/>
        <end position="111"/>
    </location>
</feature>
<feature type="region of interest" description="Disordered" evidence="2">
    <location>
        <begin position="167"/>
        <end position="197"/>
    </location>
</feature>
<feature type="signal peptide" evidence="3">
    <location>
        <begin position="1"/>
        <end position="27"/>
    </location>
</feature>
<dbReference type="PROSITE" id="PS50005">
    <property type="entry name" value="TPR"/>
    <property type="match status" value="2"/>
</dbReference>
<feature type="repeat" description="TPR" evidence="1">
    <location>
        <begin position="112"/>
        <end position="145"/>
    </location>
</feature>
<proteinExistence type="predicted"/>
<keyword evidence="3" id="KW-0732">Signal</keyword>
<dbReference type="EMBL" id="JACNFK010000034">
    <property type="protein sequence ID" value="MBC8520154.1"/>
    <property type="molecule type" value="Genomic_DNA"/>
</dbReference>
<keyword evidence="1" id="KW-0802">TPR repeat</keyword>
<protein>
    <submittedName>
        <fullName evidence="4">Cytochrome C biogenesis protein</fullName>
    </submittedName>
</protein>
<organism evidence="4 5">
    <name type="scientific">Candidatus Thiopontia autotrophica</name>
    <dbReference type="NCBI Taxonomy" id="2841688"/>
    <lineage>
        <taxon>Bacteria</taxon>
        <taxon>Pseudomonadati</taxon>
        <taxon>Pseudomonadota</taxon>
        <taxon>Gammaproteobacteria</taxon>
        <taxon>Candidatus Thiopontia</taxon>
    </lineage>
</organism>
<evidence type="ECO:0000256" key="3">
    <source>
        <dbReference type="SAM" id="SignalP"/>
    </source>
</evidence>
<evidence type="ECO:0000256" key="1">
    <source>
        <dbReference type="PROSITE-ProRule" id="PRU00339"/>
    </source>
</evidence>
<sequence>MKKVYSVMASTAIALTLALSQSQAASADNSMVDAGLDEAKQLYSKALPMNMDSLKRAELLGQAVDILTGVIENDPKSLEAHRKLMGVYLLQQDYSNGIRTLQNAITLAPEDPKLFISLAFMYEHSGALEYADEMLNQALSLKPGDKVTKMVRDYKVAIRKKIEAAKDNNNMEQLHGGENPMDAQHGQLKPGADTSAH</sequence>
<dbReference type="Gene3D" id="1.25.40.10">
    <property type="entry name" value="Tetratricopeptide repeat domain"/>
    <property type="match status" value="1"/>
</dbReference>